<name>A0ACB8AB39_9AGAM</name>
<proteinExistence type="predicted"/>
<evidence type="ECO:0000313" key="1">
    <source>
        <dbReference type="EMBL" id="KAH7910590.1"/>
    </source>
</evidence>
<reference evidence="1" key="1">
    <citation type="journal article" date="2021" name="New Phytol.">
        <title>Evolutionary innovations through gain and loss of genes in the ectomycorrhizal Boletales.</title>
        <authorList>
            <person name="Wu G."/>
            <person name="Miyauchi S."/>
            <person name="Morin E."/>
            <person name="Kuo A."/>
            <person name="Drula E."/>
            <person name="Varga T."/>
            <person name="Kohler A."/>
            <person name="Feng B."/>
            <person name="Cao Y."/>
            <person name="Lipzen A."/>
            <person name="Daum C."/>
            <person name="Hundley H."/>
            <person name="Pangilinan J."/>
            <person name="Johnson J."/>
            <person name="Barry K."/>
            <person name="LaButti K."/>
            <person name="Ng V."/>
            <person name="Ahrendt S."/>
            <person name="Min B."/>
            <person name="Choi I.G."/>
            <person name="Park H."/>
            <person name="Plett J.M."/>
            <person name="Magnuson J."/>
            <person name="Spatafora J.W."/>
            <person name="Nagy L.G."/>
            <person name="Henrissat B."/>
            <person name="Grigoriev I.V."/>
            <person name="Yang Z.L."/>
            <person name="Xu J."/>
            <person name="Martin F.M."/>
        </authorList>
    </citation>
    <scope>NUCLEOTIDE SEQUENCE</scope>
    <source>
        <strain evidence="1">ATCC 28755</strain>
    </source>
</reference>
<gene>
    <name evidence="1" type="ORF">BJ138DRAFT_1064897</name>
</gene>
<sequence>MPEKTVTRSREPSSLSRFYLILFNGISGMGWTYVLFLAMSTLFDPSNAVKYDSLDYLNPILPYIKPVSQSTNQISASIASLLRQYIPSVYSSTFFALLPVQSLAILEVVHVLLGLVRSPLPTTLMQVSSRLFCVWAIVVRYPATHTNPIYTTMISAWALTEVPRYMFYMISLMGVEPPKALVWLRYSTFYILYPLGASSEAFLMLSTIPEWANNAWVSWAPEDYVRAGLFCIWWPGLYAMYSHMMQQRRKVLGTGKGRKLGGKPKNRVKAD</sequence>
<keyword evidence="2" id="KW-1185">Reference proteome</keyword>
<protein>
    <submittedName>
        <fullName evidence="1">PTPLA-domain-containing protein</fullName>
    </submittedName>
</protein>
<dbReference type="EMBL" id="MU267707">
    <property type="protein sequence ID" value="KAH7910590.1"/>
    <property type="molecule type" value="Genomic_DNA"/>
</dbReference>
<dbReference type="Proteomes" id="UP000790377">
    <property type="component" value="Unassembled WGS sequence"/>
</dbReference>
<organism evidence="1 2">
    <name type="scientific">Hygrophoropsis aurantiaca</name>
    <dbReference type="NCBI Taxonomy" id="72124"/>
    <lineage>
        <taxon>Eukaryota</taxon>
        <taxon>Fungi</taxon>
        <taxon>Dikarya</taxon>
        <taxon>Basidiomycota</taxon>
        <taxon>Agaricomycotina</taxon>
        <taxon>Agaricomycetes</taxon>
        <taxon>Agaricomycetidae</taxon>
        <taxon>Boletales</taxon>
        <taxon>Coniophorineae</taxon>
        <taxon>Hygrophoropsidaceae</taxon>
        <taxon>Hygrophoropsis</taxon>
    </lineage>
</organism>
<accession>A0ACB8AB39</accession>
<comment type="caution">
    <text evidence="1">The sequence shown here is derived from an EMBL/GenBank/DDBJ whole genome shotgun (WGS) entry which is preliminary data.</text>
</comment>
<evidence type="ECO:0000313" key="2">
    <source>
        <dbReference type="Proteomes" id="UP000790377"/>
    </source>
</evidence>